<dbReference type="GeneID" id="47014452"/>
<evidence type="ECO:0000313" key="1">
    <source>
        <dbReference type="EMBL" id="RSK86935.1"/>
    </source>
</evidence>
<dbReference type="OrthoDB" id="8941815at2"/>
<organism evidence="2 4">
    <name type="scientific">Pandoraea apista</name>
    <dbReference type="NCBI Taxonomy" id="93218"/>
    <lineage>
        <taxon>Bacteria</taxon>
        <taxon>Pseudomonadati</taxon>
        <taxon>Pseudomonadota</taxon>
        <taxon>Betaproteobacteria</taxon>
        <taxon>Burkholderiales</taxon>
        <taxon>Burkholderiaceae</taxon>
        <taxon>Pandoraea</taxon>
    </lineage>
</organism>
<reference evidence="2 4" key="2">
    <citation type="submission" date="2019-08" db="EMBL/GenBank/DDBJ databases">
        <authorList>
            <person name="Peeters C."/>
        </authorList>
    </citation>
    <scope>NUCLEOTIDE SEQUENCE [LARGE SCALE GENOMIC DNA]</scope>
    <source>
        <strain evidence="2 4">LMG 18089</strain>
    </source>
</reference>
<gene>
    <name evidence="1" type="ORF">EJE83_00075</name>
    <name evidence="2" type="ORF">PAP18089_01716</name>
</gene>
<keyword evidence="3" id="KW-1185">Reference proteome</keyword>
<dbReference type="EMBL" id="CABPSX010000002">
    <property type="protein sequence ID" value="VVG70752.1"/>
    <property type="molecule type" value="Genomic_DNA"/>
</dbReference>
<name>A0A0G4JJJ2_9BURK</name>
<accession>A0A0G4JJJ2</accession>
<proteinExistence type="predicted"/>
<reference evidence="1 3" key="1">
    <citation type="submission" date="2018-12" db="EMBL/GenBank/DDBJ databases">
        <title>Whole genome sequence of a Pandoraea apista isolate from a patient with cystic fibrosis.</title>
        <authorList>
            <person name="Kenna D.T."/>
            <person name="Turton J.F."/>
        </authorList>
    </citation>
    <scope>NUCLEOTIDE SEQUENCE [LARGE SCALE GENOMIC DNA]</scope>
    <source>
        <strain evidence="1 3">Pa13324</strain>
    </source>
</reference>
<dbReference type="Proteomes" id="UP000364291">
    <property type="component" value="Unassembled WGS sequence"/>
</dbReference>
<dbReference type="RefSeq" id="WP_048629286.1">
    <property type="nucleotide sequence ID" value="NZ_CABPSX010000002.1"/>
</dbReference>
<dbReference type="EMBL" id="RWHX01000001">
    <property type="protein sequence ID" value="RSK86935.1"/>
    <property type="molecule type" value="Genomic_DNA"/>
</dbReference>
<dbReference type="AlphaFoldDB" id="A0A0G4JJJ2"/>
<sequence length="120" mass="13191">MAKGKGKDIGMGRWSDAAIKRQWRLHRAGEASQKEDSTVRRPPEIAKREGYFLWSVRQAAFVGRHDGTIKGGGRHFATCTAQAKRYVSEAQARAAGDVIAGDVLILYGYAVNTPLYVVGR</sequence>
<evidence type="ECO:0000313" key="2">
    <source>
        <dbReference type="EMBL" id="VVG70752.1"/>
    </source>
</evidence>
<protein>
    <submittedName>
        <fullName evidence="2">Uncharacterized protein</fullName>
    </submittedName>
</protein>
<evidence type="ECO:0000313" key="4">
    <source>
        <dbReference type="Proteomes" id="UP000364291"/>
    </source>
</evidence>
<evidence type="ECO:0000313" key="3">
    <source>
        <dbReference type="Proteomes" id="UP000270216"/>
    </source>
</evidence>
<dbReference type="Proteomes" id="UP000270216">
    <property type="component" value="Unassembled WGS sequence"/>
</dbReference>